<feature type="non-terminal residue" evidence="1">
    <location>
        <position position="118"/>
    </location>
</feature>
<dbReference type="PROSITE" id="PS51257">
    <property type="entry name" value="PROKAR_LIPOPROTEIN"/>
    <property type="match status" value="1"/>
</dbReference>
<organism evidence="1">
    <name type="scientific">marine sediment metagenome</name>
    <dbReference type="NCBI Taxonomy" id="412755"/>
    <lineage>
        <taxon>unclassified sequences</taxon>
        <taxon>metagenomes</taxon>
        <taxon>ecological metagenomes</taxon>
    </lineage>
</organism>
<dbReference type="EMBL" id="LAZR01054099">
    <property type="protein sequence ID" value="KKK79286.1"/>
    <property type="molecule type" value="Genomic_DNA"/>
</dbReference>
<gene>
    <name evidence="1" type="ORF">LCGC14_2835020</name>
</gene>
<proteinExistence type="predicted"/>
<dbReference type="AlphaFoldDB" id="A0A0F9B3Y4"/>
<evidence type="ECO:0000313" key="1">
    <source>
        <dbReference type="EMBL" id="KKK79286.1"/>
    </source>
</evidence>
<reference evidence="1" key="1">
    <citation type="journal article" date="2015" name="Nature">
        <title>Complex archaea that bridge the gap between prokaryotes and eukaryotes.</title>
        <authorList>
            <person name="Spang A."/>
            <person name="Saw J.H."/>
            <person name="Jorgensen S.L."/>
            <person name="Zaremba-Niedzwiedzka K."/>
            <person name="Martijn J."/>
            <person name="Lind A.E."/>
            <person name="van Eijk R."/>
            <person name="Schleper C."/>
            <person name="Guy L."/>
            <person name="Ettema T.J."/>
        </authorList>
    </citation>
    <scope>NUCLEOTIDE SEQUENCE</scope>
</reference>
<protein>
    <submittedName>
        <fullName evidence="1">Uncharacterized protein</fullName>
    </submittedName>
</protein>
<sequence>MKTLMYICVMCVTLFTFACNDYFIDPITPDPEFSIIGYWRMTETDVEHAIRDSLTSFWIFYPDNNSTLIWNANNYFGEWSDTYIFTEYNELYCYIPVLILTASHHVTKLTINNYDSFT</sequence>
<accession>A0A0F9B3Y4</accession>
<name>A0A0F9B3Y4_9ZZZZ</name>
<comment type="caution">
    <text evidence="1">The sequence shown here is derived from an EMBL/GenBank/DDBJ whole genome shotgun (WGS) entry which is preliminary data.</text>
</comment>